<protein>
    <submittedName>
        <fullName evidence="1">Uncharacterized protein</fullName>
    </submittedName>
</protein>
<name>A0A0A8YHR7_ARUDO</name>
<proteinExistence type="predicted"/>
<dbReference type="AlphaFoldDB" id="A0A0A8YHR7"/>
<evidence type="ECO:0000313" key="1">
    <source>
        <dbReference type="EMBL" id="JAD22197.1"/>
    </source>
</evidence>
<dbReference type="EMBL" id="GBRH01275698">
    <property type="protein sequence ID" value="JAD22197.1"/>
    <property type="molecule type" value="Transcribed_RNA"/>
</dbReference>
<accession>A0A0A8YHR7</accession>
<reference evidence="1" key="1">
    <citation type="submission" date="2014-09" db="EMBL/GenBank/DDBJ databases">
        <authorList>
            <person name="Magalhaes I.L.F."/>
            <person name="Oliveira U."/>
            <person name="Santos F.R."/>
            <person name="Vidigal T.H.D.A."/>
            <person name="Brescovit A.D."/>
            <person name="Santos A.J."/>
        </authorList>
    </citation>
    <scope>NUCLEOTIDE SEQUENCE</scope>
    <source>
        <tissue evidence="1">Shoot tissue taken approximately 20 cm above the soil surface</tissue>
    </source>
</reference>
<sequence length="36" mass="4121">MYLADNVKVTCEREKHLQCINIVINSRQVGHLGSNH</sequence>
<organism evidence="1">
    <name type="scientific">Arundo donax</name>
    <name type="common">Giant reed</name>
    <name type="synonym">Donax arundinaceus</name>
    <dbReference type="NCBI Taxonomy" id="35708"/>
    <lineage>
        <taxon>Eukaryota</taxon>
        <taxon>Viridiplantae</taxon>
        <taxon>Streptophyta</taxon>
        <taxon>Embryophyta</taxon>
        <taxon>Tracheophyta</taxon>
        <taxon>Spermatophyta</taxon>
        <taxon>Magnoliopsida</taxon>
        <taxon>Liliopsida</taxon>
        <taxon>Poales</taxon>
        <taxon>Poaceae</taxon>
        <taxon>PACMAD clade</taxon>
        <taxon>Arundinoideae</taxon>
        <taxon>Arundineae</taxon>
        <taxon>Arundo</taxon>
    </lineage>
</organism>
<reference evidence="1" key="2">
    <citation type="journal article" date="2015" name="Data Brief">
        <title>Shoot transcriptome of the giant reed, Arundo donax.</title>
        <authorList>
            <person name="Barrero R.A."/>
            <person name="Guerrero F.D."/>
            <person name="Moolhuijzen P."/>
            <person name="Goolsby J.A."/>
            <person name="Tidwell J."/>
            <person name="Bellgard S.E."/>
            <person name="Bellgard M.I."/>
        </authorList>
    </citation>
    <scope>NUCLEOTIDE SEQUENCE</scope>
    <source>
        <tissue evidence="1">Shoot tissue taken approximately 20 cm above the soil surface</tissue>
    </source>
</reference>